<evidence type="ECO:0000256" key="2">
    <source>
        <dbReference type="ARBA" id="ARBA00023125"/>
    </source>
</evidence>
<dbReference type="SUPFAM" id="SSF47413">
    <property type="entry name" value="lambda repressor-like DNA-binding domains"/>
    <property type="match status" value="1"/>
</dbReference>
<accession>A0A6A0B8S8</accession>
<gene>
    <name evidence="5" type="ORF">Hs20B_16440</name>
</gene>
<keyword evidence="3" id="KW-0804">Transcription</keyword>
<dbReference type="CDD" id="cd06529">
    <property type="entry name" value="S24_LexA-like"/>
    <property type="match status" value="1"/>
</dbReference>
<dbReference type="PANTHER" id="PTHR40661:SF1">
    <property type="entry name" value="HTH CRO_C1-TYPE DOMAIN-CONTAINING PROTEIN"/>
    <property type="match status" value="1"/>
</dbReference>
<dbReference type="InterPro" id="IPR015927">
    <property type="entry name" value="Peptidase_S24_S26A/B/C"/>
</dbReference>
<dbReference type="GO" id="GO:0003677">
    <property type="term" value="F:DNA binding"/>
    <property type="evidence" value="ECO:0007669"/>
    <property type="project" value="UniProtKB-KW"/>
</dbReference>
<dbReference type="Gene3D" id="2.10.109.10">
    <property type="entry name" value="Umud Fragment, subunit A"/>
    <property type="match status" value="1"/>
</dbReference>
<evidence type="ECO:0000259" key="4">
    <source>
        <dbReference type="PROSITE" id="PS50943"/>
    </source>
</evidence>
<feature type="domain" description="HTH cro/C1-type" evidence="4">
    <location>
        <begin position="7"/>
        <end position="61"/>
    </location>
</feature>
<sequence length="232" mass="26756">MTIAENIKKLRKEKNLLQKEVAEIIGVTRPAYSYWEKGTYLPTEDKLESLSKLFEVDVADITQDDKVELNGLYDELSKNNKEKTLTYVNKLHREQTQNQSTPIKLFPVNVYEKLSAGTGFNYFDDGSFETVYTEKEFRYDFASWINGDSMEPEFPNGNVALIRDIPFDINGEVYAVDWDGQTYIKKVYKEDSGLRLVSLNKKYKDKFAPFDEQPRVIGKIVGNFAPIDNSRA</sequence>
<reference evidence="5 6" key="1">
    <citation type="submission" date="2020-02" db="EMBL/GenBank/DDBJ databases">
        <title>Draft genome sequence of Lactococcus sp. Hs20B0-1.</title>
        <authorList>
            <person name="Noda S."/>
            <person name="Yuki M."/>
            <person name="Ohkuma M."/>
        </authorList>
    </citation>
    <scope>NUCLEOTIDE SEQUENCE [LARGE SCALE GENOMIC DNA]</scope>
    <source>
        <strain evidence="5 6">Hs20B0-1</strain>
    </source>
</reference>
<dbReference type="Pfam" id="PF01381">
    <property type="entry name" value="HTH_3"/>
    <property type="match status" value="1"/>
</dbReference>
<keyword evidence="2" id="KW-0238">DNA-binding</keyword>
<name>A0A6A0B8S8_9LACT</name>
<evidence type="ECO:0000313" key="5">
    <source>
        <dbReference type="EMBL" id="GFH41246.1"/>
    </source>
</evidence>
<keyword evidence="1" id="KW-0805">Transcription regulation</keyword>
<dbReference type="Gene3D" id="1.10.260.40">
    <property type="entry name" value="lambda repressor-like DNA-binding domains"/>
    <property type="match status" value="1"/>
</dbReference>
<dbReference type="InterPro" id="IPR039418">
    <property type="entry name" value="LexA-like"/>
</dbReference>
<dbReference type="EMBL" id="BLLH01000011">
    <property type="protein sequence ID" value="GFH41246.1"/>
    <property type="molecule type" value="Genomic_DNA"/>
</dbReference>
<evidence type="ECO:0000256" key="1">
    <source>
        <dbReference type="ARBA" id="ARBA00023015"/>
    </source>
</evidence>
<dbReference type="Pfam" id="PF00717">
    <property type="entry name" value="Peptidase_S24"/>
    <property type="match status" value="1"/>
</dbReference>
<dbReference type="CDD" id="cd00093">
    <property type="entry name" value="HTH_XRE"/>
    <property type="match status" value="1"/>
</dbReference>
<evidence type="ECO:0000313" key="6">
    <source>
        <dbReference type="Proteomes" id="UP000475928"/>
    </source>
</evidence>
<comment type="caution">
    <text evidence="5">The sequence shown here is derived from an EMBL/GenBank/DDBJ whole genome shotgun (WGS) entry which is preliminary data.</text>
</comment>
<proteinExistence type="predicted"/>
<dbReference type="RefSeq" id="WP_172357523.1">
    <property type="nucleotide sequence ID" value="NZ_BLLH01000011.1"/>
</dbReference>
<dbReference type="InterPro" id="IPR001387">
    <property type="entry name" value="Cro/C1-type_HTH"/>
</dbReference>
<keyword evidence="6" id="KW-1185">Reference proteome</keyword>
<evidence type="ECO:0000256" key="3">
    <source>
        <dbReference type="ARBA" id="ARBA00023163"/>
    </source>
</evidence>
<dbReference type="InterPro" id="IPR036286">
    <property type="entry name" value="LexA/Signal_pep-like_sf"/>
</dbReference>
<dbReference type="Proteomes" id="UP000475928">
    <property type="component" value="Unassembled WGS sequence"/>
</dbReference>
<dbReference type="PROSITE" id="PS50943">
    <property type="entry name" value="HTH_CROC1"/>
    <property type="match status" value="1"/>
</dbReference>
<dbReference type="SMART" id="SM00530">
    <property type="entry name" value="HTH_XRE"/>
    <property type="match status" value="1"/>
</dbReference>
<dbReference type="PANTHER" id="PTHR40661">
    <property type="match status" value="1"/>
</dbReference>
<dbReference type="AlphaFoldDB" id="A0A6A0B8S8"/>
<dbReference type="InterPro" id="IPR010982">
    <property type="entry name" value="Lambda_DNA-bd_dom_sf"/>
</dbReference>
<protein>
    <submittedName>
        <fullName evidence="5">Transcriptional regulator</fullName>
    </submittedName>
</protein>
<dbReference type="SUPFAM" id="SSF51306">
    <property type="entry name" value="LexA/Signal peptidase"/>
    <property type="match status" value="1"/>
</dbReference>
<organism evidence="5 6">
    <name type="scientific">Pseudolactococcus insecticola</name>
    <dbReference type="NCBI Taxonomy" id="2709158"/>
    <lineage>
        <taxon>Bacteria</taxon>
        <taxon>Bacillati</taxon>
        <taxon>Bacillota</taxon>
        <taxon>Bacilli</taxon>
        <taxon>Lactobacillales</taxon>
        <taxon>Streptococcaceae</taxon>
        <taxon>Pseudolactococcus</taxon>
    </lineage>
</organism>